<dbReference type="PANTHER" id="PTHR35893">
    <property type="entry name" value="INNER MEMBRANE PROTEIN-RELATED"/>
    <property type="match status" value="1"/>
</dbReference>
<dbReference type="PANTHER" id="PTHR35893:SF3">
    <property type="entry name" value="INNER MEMBRANE PROTEIN"/>
    <property type="match status" value="1"/>
</dbReference>
<dbReference type="InterPro" id="IPR010279">
    <property type="entry name" value="YqjD/ElaB"/>
</dbReference>
<dbReference type="AlphaFoldDB" id="C3X6U0"/>
<name>C3X6U0_9BURK</name>
<dbReference type="RefSeq" id="WP_005875510.1">
    <property type="nucleotide sequence ID" value="NZ_CABMNL010000001.1"/>
</dbReference>
<comment type="caution">
    <text evidence="2">The sequence shown here is derived from an EMBL/GenBank/DDBJ whole genome shotgun (WGS) entry which is preliminary data.</text>
</comment>
<evidence type="ECO:0000256" key="1">
    <source>
        <dbReference type="SAM" id="MobiDB-lite"/>
    </source>
</evidence>
<dbReference type="EMBL" id="ACDP02000029">
    <property type="protein sequence ID" value="EEO26853.1"/>
    <property type="molecule type" value="Genomic_DNA"/>
</dbReference>
<gene>
    <name evidence="2" type="ORF">OFAG_00006</name>
</gene>
<evidence type="ECO:0008006" key="4">
    <source>
        <dbReference type="Google" id="ProtNLM"/>
    </source>
</evidence>
<dbReference type="eggNOG" id="COG4575">
    <property type="taxonomic scope" value="Bacteria"/>
</dbReference>
<evidence type="ECO:0000313" key="3">
    <source>
        <dbReference type="Proteomes" id="UP000003973"/>
    </source>
</evidence>
<accession>C3X6U0</accession>
<protein>
    <recommendedName>
        <fullName evidence="4">DUF883 domain-containing protein</fullName>
    </recommendedName>
</protein>
<sequence>MLNSPDQKDQQDLKEKMESVSEQIDISKSDFMSATANIKENLNSESERFKEDLKDLKDRIMDLSGKGINVARQTLNSNLETAKTKANKAAHCALERVEEGLETTSNYVRRKPCQSLCIALGIGFLLGKLMSRK</sequence>
<organism evidence="2 3">
    <name type="scientific">Oxalobacter paraformigenes</name>
    <dbReference type="NCBI Taxonomy" id="556268"/>
    <lineage>
        <taxon>Bacteria</taxon>
        <taxon>Pseudomonadati</taxon>
        <taxon>Pseudomonadota</taxon>
        <taxon>Betaproteobacteria</taxon>
        <taxon>Burkholderiales</taxon>
        <taxon>Oxalobacteraceae</taxon>
        <taxon>Oxalobacter</taxon>
    </lineage>
</organism>
<keyword evidence="3" id="KW-1185">Reference proteome</keyword>
<dbReference type="HOGENOM" id="CLU_1904651_0_0_4"/>
<dbReference type="Proteomes" id="UP000003973">
    <property type="component" value="Unassembled WGS sequence"/>
</dbReference>
<reference evidence="2" key="1">
    <citation type="submission" date="2011-10" db="EMBL/GenBank/DDBJ databases">
        <title>The Genome Sequence of Oxalobacter formigenes HOxBLS.</title>
        <authorList>
            <consortium name="The Broad Institute Genome Sequencing Platform"/>
            <person name="Earl A."/>
            <person name="Ward D."/>
            <person name="Feldgarden M."/>
            <person name="Gevers D."/>
            <person name="Allison M.J."/>
            <person name="Humphrey S."/>
            <person name="Young S.K."/>
            <person name="Zeng Q."/>
            <person name="Gargeya S."/>
            <person name="Fitzgerald M."/>
            <person name="Haas B."/>
            <person name="Abouelleil A."/>
            <person name="Alvarado L."/>
            <person name="Arachchi H.M."/>
            <person name="Berlin A."/>
            <person name="Brown A."/>
            <person name="Chapman S.B."/>
            <person name="Chen Z."/>
            <person name="Dunbar C."/>
            <person name="Freedman E."/>
            <person name="Gearin G."/>
            <person name="Goldberg J."/>
            <person name="Griggs A."/>
            <person name="Gujja S."/>
            <person name="Heiman D."/>
            <person name="Howarth C."/>
            <person name="Larson L."/>
            <person name="Lui A."/>
            <person name="MacDonald P.J.P."/>
            <person name="Montmayeur A."/>
            <person name="Murphy C."/>
            <person name="Neiman D."/>
            <person name="Pearson M."/>
            <person name="Priest M."/>
            <person name="Roberts A."/>
            <person name="Saif S."/>
            <person name="Shea T."/>
            <person name="Shenoy N."/>
            <person name="Sisk P."/>
            <person name="Stolte C."/>
            <person name="Sykes S."/>
            <person name="Wortman J."/>
            <person name="Nusbaum C."/>
            <person name="Birren B."/>
        </authorList>
    </citation>
    <scope>NUCLEOTIDE SEQUENCE [LARGE SCALE GENOMIC DNA]</scope>
    <source>
        <strain evidence="2">HOxBLS</strain>
    </source>
</reference>
<feature type="compositionally biased region" description="Basic and acidic residues" evidence="1">
    <location>
        <begin position="1"/>
        <end position="19"/>
    </location>
</feature>
<feature type="region of interest" description="Disordered" evidence="1">
    <location>
        <begin position="1"/>
        <end position="20"/>
    </location>
</feature>
<evidence type="ECO:0000313" key="2">
    <source>
        <dbReference type="EMBL" id="EEO26853.1"/>
    </source>
</evidence>
<proteinExistence type="predicted"/>
<dbReference type="GO" id="GO:0043022">
    <property type="term" value="F:ribosome binding"/>
    <property type="evidence" value="ECO:0007669"/>
    <property type="project" value="InterPro"/>
</dbReference>